<dbReference type="GO" id="GO:0005737">
    <property type="term" value="C:cytoplasm"/>
    <property type="evidence" value="ECO:0007669"/>
    <property type="project" value="TreeGrafter"/>
</dbReference>
<dbReference type="AlphaFoldDB" id="A0A2U1ZXU0"/>
<dbReference type="Proteomes" id="UP000245166">
    <property type="component" value="Unassembled WGS sequence"/>
</dbReference>
<dbReference type="OrthoDB" id="9799321at2"/>
<keyword evidence="4" id="KW-1185">Reference proteome</keyword>
<dbReference type="GO" id="GO:0008999">
    <property type="term" value="F:protein-N-terminal-alanine acetyltransferase activity"/>
    <property type="evidence" value="ECO:0007669"/>
    <property type="project" value="TreeGrafter"/>
</dbReference>
<dbReference type="GO" id="GO:1990189">
    <property type="term" value="F:protein N-terminal-serine acetyltransferase activity"/>
    <property type="evidence" value="ECO:0007669"/>
    <property type="project" value="TreeGrafter"/>
</dbReference>
<comment type="caution">
    <text evidence="3">The sequence shown here is derived from an EMBL/GenBank/DDBJ whole genome shotgun (WGS) entry which is preliminary data.</text>
</comment>
<dbReference type="PROSITE" id="PS51819">
    <property type="entry name" value="VOC"/>
    <property type="match status" value="1"/>
</dbReference>
<dbReference type="PROSITE" id="PS51186">
    <property type="entry name" value="GNAT"/>
    <property type="match status" value="1"/>
</dbReference>
<dbReference type="PANTHER" id="PTHR43441:SF6">
    <property type="entry name" value="N-ACETYLTRANSFERASE DOMAIN-CONTAINING PROTEIN"/>
    <property type="match status" value="1"/>
</dbReference>
<dbReference type="SUPFAM" id="SSF55729">
    <property type="entry name" value="Acyl-CoA N-acyltransferases (Nat)"/>
    <property type="match status" value="1"/>
</dbReference>
<proteinExistence type="predicted"/>
<dbReference type="Gene3D" id="3.10.180.10">
    <property type="entry name" value="2,3-Dihydroxybiphenyl 1,2-Dioxygenase, domain 1"/>
    <property type="match status" value="1"/>
</dbReference>
<name>A0A2U1ZXU0_9MICO</name>
<evidence type="ECO:0000259" key="1">
    <source>
        <dbReference type="PROSITE" id="PS51186"/>
    </source>
</evidence>
<accession>A0A2U1ZXU0</accession>
<dbReference type="Pfam" id="PF13669">
    <property type="entry name" value="Glyoxalase_4"/>
    <property type="match status" value="1"/>
</dbReference>
<dbReference type="InterPro" id="IPR037523">
    <property type="entry name" value="VOC_core"/>
</dbReference>
<reference evidence="3 4" key="1">
    <citation type="submission" date="2018-03" db="EMBL/GenBank/DDBJ databases">
        <title>Genome assembly of novel Miniimonas species PCH200.</title>
        <authorList>
            <person name="Thakur V."/>
            <person name="Kumar V."/>
            <person name="Singh D."/>
        </authorList>
    </citation>
    <scope>NUCLEOTIDE SEQUENCE [LARGE SCALE GENOMIC DNA]</scope>
    <source>
        <strain evidence="3 4">PCH200</strain>
    </source>
</reference>
<dbReference type="InterPro" id="IPR000182">
    <property type="entry name" value="GNAT_dom"/>
</dbReference>
<dbReference type="Pfam" id="PF13302">
    <property type="entry name" value="Acetyltransf_3"/>
    <property type="match status" value="1"/>
</dbReference>
<evidence type="ECO:0000259" key="2">
    <source>
        <dbReference type="PROSITE" id="PS51819"/>
    </source>
</evidence>
<evidence type="ECO:0000313" key="4">
    <source>
        <dbReference type="Proteomes" id="UP000245166"/>
    </source>
</evidence>
<dbReference type="InterPro" id="IPR051908">
    <property type="entry name" value="Ribosomal_N-acetyltransferase"/>
</dbReference>
<dbReference type="InterPro" id="IPR029068">
    <property type="entry name" value="Glyas_Bleomycin-R_OHBP_Dase"/>
</dbReference>
<dbReference type="InterPro" id="IPR016181">
    <property type="entry name" value="Acyl_CoA_acyltransferase"/>
</dbReference>
<dbReference type="RefSeq" id="WP_109230172.1">
    <property type="nucleotide sequence ID" value="NZ_PYHR01000002.1"/>
</dbReference>
<dbReference type="SUPFAM" id="SSF54593">
    <property type="entry name" value="Glyoxalase/Bleomycin resistance protein/Dihydroxybiphenyl dioxygenase"/>
    <property type="match status" value="1"/>
</dbReference>
<feature type="domain" description="VOC" evidence="2">
    <location>
        <begin position="183"/>
        <end position="312"/>
    </location>
</feature>
<dbReference type="Gene3D" id="3.40.630.30">
    <property type="match status" value="1"/>
</dbReference>
<sequence>MPAAVPIALEPLVLPDEADAVVAFLRAHTWPFHVGSALTEAQARRRASEVYVDDDHEPLWITHPEHGRIGLAVLEDLTDDAPLFDLRLAADHRGHGYGRAALAALATWTFTRYPAVHRLEGATRSDNAGMRRAFDAAGFVHEATYRQAWPTADGELLDSVAYALLRPDWESGRTTAPLAPTGTPHHVELWVPDLARARTAWGTLLGALGYRPFQEWPDGVSWRLGPTYIVLEQSPAMLAGGHDRHRPGLNHLALHVATRGELDAVVRLATAAGWSHLHPDRHPDGGGAAYEGGVYAAYLLDADGFEVELVAR</sequence>
<dbReference type="EMBL" id="PYHR01000002">
    <property type="protein sequence ID" value="PWD51791.1"/>
    <property type="molecule type" value="Genomic_DNA"/>
</dbReference>
<gene>
    <name evidence="3" type="ORF">C8046_15195</name>
</gene>
<protein>
    <submittedName>
        <fullName evidence="3">GNAT family N-acetyltransferase</fullName>
    </submittedName>
</protein>
<dbReference type="PANTHER" id="PTHR43441">
    <property type="entry name" value="RIBOSOMAL-PROTEIN-SERINE ACETYLTRANSFERASE"/>
    <property type="match status" value="1"/>
</dbReference>
<evidence type="ECO:0000313" key="3">
    <source>
        <dbReference type="EMBL" id="PWD51791.1"/>
    </source>
</evidence>
<feature type="domain" description="N-acetyltransferase" evidence="1">
    <location>
        <begin position="7"/>
        <end position="167"/>
    </location>
</feature>
<organism evidence="3 4">
    <name type="scientific">Serinibacter arcticus</name>
    <dbReference type="NCBI Taxonomy" id="1655435"/>
    <lineage>
        <taxon>Bacteria</taxon>
        <taxon>Bacillati</taxon>
        <taxon>Actinomycetota</taxon>
        <taxon>Actinomycetes</taxon>
        <taxon>Micrococcales</taxon>
        <taxon>Beutenbergiaceae</taxon>
        <taxon>Serinibacter</taxon>
    </lineage>
</organism>